<reference evidence="3 5" key="2">
    <citation type="journal article" date="2020" name="Extremophiles">
        <title>Genomic analysis of Caldalkalibacillus thermarum TA2.A1 reveals aerobic alkaliphilic metabolism and evolutionary hallmarks linking alkaliphilic bacteria and plant life.</title>
        <authorList>
            <person name="de Jong S.I."/>
            <person name="van den Broek M.A."/>
            <person name="Merkel A.Y."/>
            <person name="de la Torre Cortes P."/>
            <person name="Kalamorz F."/>
            <person name="Cook G.M."/>
            <person name="van Loosdrecht M.C.M."/>
            <person name="McMillan D.G.G."/>
        </authorList>
    </citation>
    <scope>NUCLEOTIDE SEQUENCE [LARGE SCALE GENOMIC DNA]</scope>
    <source>
        <strain evidence="3 5">TA2.A1</strain>
    </source>
</reference>
<dbReference type="PANTHER" id="PTHR21666:SF274">
    <property type="entry name" value="STAGE IV SPORULATION PROTEIN FA"/>
    <property type="match status" value="1"/>
</dbReference>
<dbReference type="EMBL" id="CP082237">
    <property type="protein sequence ID" value="QZT33506.1"/>
    <property type="molecule type" value="Genomic_DNA"/>
</dbReference>
<dbReference type="InterPro" id="IPR050570">
    <property type="entry name" value="Cell_wall_metabolism_enzyme"/>
</dbReference>
<organism evidence="2 4">
    <name type="scientific">Caldalkalibacillus thermarum (strain TA2.A1)</name>
    <dbReference type="NCBI Taxonomy" id="986075"/>
    <lineage>
        <taxon>Bacteria</taxon>
        <taxon>Bacillati</taxon>
        <taxon>Bacillota</taxon>
        <taxon>Bacilli</taxon>
        <taxon>Bacillales</taxon>
        <taxon>Bacillaceae</taxon>
        <taxon>Caldalkalibacillus</taxon>
    </lineage>
</organism>
<dbReference type="InterPro" id="IPR016047">
    <property type="entry name" value="M23ase_b-sheet_dom"/>
</dbReference>
<dbReference type="PANTHER" id="PTHR21666">
    <property type="entry name" value="PEPTIDASE-RELATED"/>
    <property type="match status" value="1"/>
</dbReference>
<dbReference type="AlphaFoldDB" id="F5LAN5"/>
<dbReference type="Gene3D" id="2.70.70.10">
    <property type="entry name" value="Glucose Permease (Domain IIA)"/>
    <property type="match status" value="1"/>
</dbReference>
<evidence type="ECO:0000259" key="1">
    <source>
        <dbReference type="Pfam" id="PF01551"/>
    </source>
</evidence>
<dbReference type="EMBL" id="AFCE01000164">
    <property type="protein sequence ID" value="EGL81607.1"/>
    <property type="molecule type" value="Genomic_DNA"/>
</dbReference>
<dbReference type="eggNOG" id="COG0739">
    <property type="taxonomic scope" value="Bacteria"/>
</dbReference>
<dbReference type="GO" id="GO:0004222">
    <property type="term" value="F:metalloendopeptidase activity"/>
    <property type="evidence" value="ECO:0007669"/>
    <property type="project" value="TreeGrafter"/>
</dbReference>
<evidence type="ECO:0000313" key="3">
    <source>
        <dbReference type="EMBL" id="QZT33506.1"/>
    </source>
</evidence>
<dbReference type="Proteomes" id="UP000825179">
    <property type="component" value="Chromosome"/>
</dbReference>
<dbReference type="InterPro" id="IPR011055">
    <property type="entry name" value="Dup_hybrid_motif"/>
</dbReference>
<dbReference type="CDD" id="cd12797">
    <property type="entry name" value="M23_peptidase"/>
    <property type="match status" value="1"/>
</dbReference>
<name>F5LAN5_CALTT</name>
<accession>F5LAN5</accession>
<protein>
    <submittedName>
        <fullName evidence="3">M23 family metallopeptidase</fullName>
    </submittedName>
    <submittedName>
        <fullName evidence="2">Peptidase M23</fullName>
    </submittedName>
</protein>
<feature type="domain" description="M23ase beta-sheet core" evidence="1">
    <location>
        <begin position="151"/>
        <end position="244"/>
    </location>
</feature>
<keyword evidence="5" id="KW-1185">Reference proteome</keyword>
<reference evidence="3" key="3">
    <citation type="submission" date="2021-08" db="EMBL/GenBank/DDBJ databases">
        <authorList>
            <person name="de Jong S."/>
            <person name="van den Broek M."/>
            <person name="Merkel A."/>
            <person name="de la Torre Cortes P."/>
            <person name="Kalamorz F."/>
            <person name="Cook G."/>
            <person name="van Loosdrecht M."/>
            <person name="McMillan D."/>
        </authorList>
    </citation>
    <scope>NUCLEOTIDE SEQUENCE</scope>
    <source>
        <strain evidence="3">TA2.A1</strain>
    </source>
</reference>
<dbReference type="Pfam" id="PF01551">
    <property type="entry name" value="Peptidase_M23"/>
    <property type="match status" value="1"/>
</dbReference>
<dbReference type="Proteomes" id="UP000010716">
    <property type="component" value="Unassembled WGS sequence"/>
</dbReference>
<proteinExistence type="predicted"/>
<dbReference type="OrthoDB" id="2986589at2"/>
<reference evidence="2 4" key="1">
    <citation type="journal article" date="2011" name="J. Bacteriol.">
        <title>Draft genome sequence of the thermoalkaliphilic Caldalkalibacillus thermarum strain TA2.A1.</title>
        <authorList>
            <person name="Kalamorz F."/>
            <person name="Keis S."/>
            <person name="McMillan D.G."/>
            <person name="Olsson K."/>
            <person name="Stanton J.A."/>
            <person name="Stockwell P."/>
            <person name="Black M.A."/>
            <person name="Klingeman D.M."/>
            <person name="Land M.L."/>
            <person name="Han C.S."/>
            <person name="Martin S.L."/>
            <person name="Becher S.A."/>
            <person name="Peddie C.J."/>
            <person name="Morgan H.W."/>
            <person name="Matthies D."/>
            <person name="Preiss L."/>
            <person name="Meier T."/>
            <person name="Brown S.D."/>
            <person name="Cook G.M."/>
        </authorList>
    </citation>
    <scope>NUCLEOTIDE SEQUENCE [LARGE SCALE GENOMIC DNA]</scope>
    <source>
        <strain evidence="2 4">TA2.A1</strain>
    </source>
</reference>
<dbReference type="SUPFAM" id="SSF51261">
    <property type="entry name" value="Duplicated hybrid motif"/>
    <property type="match status" value="1"/>
</dbReference>
<gene>
    <name evidence="2" type="ORF">CathTA2_2970</name>
    <name evidence="3" type="ORF">HUR95_14850</name>
</gene>
<evidence type="ECO:0000313" key="4">
    <source>
        <dbReference type="Proteomes" id="UP000010716"/>
    </source>
</evidence>
<dbReference type="RefSeq" id="WP_007506331.1">
    <property type="nucleotide sequence ID" value="NZ_AFCE01000164.1"/>
</dbReference>
<sequence length="251" mass="28323">MSVKHYRKGVKKRREERLRLLKAKQRRFHVLPLREERDIPPQFPLPSSRTNSASSAPMFKLICAMLLFTAVLMIMNTDHPQLADAKTLIRDVMTLDFNVEGVWAWYEAFTGQAPGFLPRLIARDDSSLPPASDYVVPVSGARIVAGFNQDQQGIVLETGTTLDVEVVKEGWVTYVGEKEGLGKVVIIDHGQGEESWYGRLQDIHVHLYDWVNQGEVIGTTSVQDGRDAGVLYFALRKNSEFINPLDVIPFE</sequence>
<evidence type="ECO:0000313" key="5">
    <source>
        <dbReference type="Proteomes" id="UP000825179"/>
    </source>
</evidence>
<dbReference type="KEGG" id="cthu:HUR95_14850"/>
<evidence type="ECO:0000313" key="2">
    <source>
        <dbReference type="EMBL" id="EGL81607.1"/>
    </source>
</evidence>